<comment type="caution">
    <text evidence="6">The sequence shown here is derived from an EMBL/GenBank/DDBJ whole genome shotgun (WGS) entry which is preliminary data.</text>
</comment>
<name>A0A2T0U9L3_9SPHI</name>
<keyword evidence="2" id="KW-0328">Glycosyltransferase</keyword>
<protein>
    <submittedName>
        <fullName evidence="6">GT2 family glycosyltransferase</fullName>
    </submittedName>
</protein>
<evidence type="ECO:0000259" key="5">
    <source>
        <dbReference type="Pfam" id="PF00535"/>
    </source>
</evidence>
<gene>
    <name evidence="6" type="ORF">B0I27_102373</name>
</gene>
<dbReference type="GO" id="GO:0016757">
    <property type="term" value="F:glycosyltransferase activity"/>
    <property type="evidence" value="ECO:0007669"/>
    <property type="project" value="UniProtKB-KW"/>
</dbReference>
<keyword evidence="4" id="KW-0812">Transmembrane</keyword>
<dbReference type="Proteomes" id="UP000238034">
    <property type="component" value="Unassembled WGS sequence"/>
</dbReference>
<dbReference type="RefSeq" id="WP_106291933.1">
    <property type="nucleotide sequence ID" value="NZ_PVTH01000002.1"/>
</dbReference>
<dbReference type="PANTHER" id="PTHR43179:SF12">
    <property type="entry name" value="GALACTOFURANOSYLTRANSFERASE GLFT2"/>
    <property type="match status" value="1"/>
</dbReference>
<dbReference type="Gene3D" id="3.90.550.10">
    <property type="entry name" value="Spore Coat Polysaccharide Biosynthesis Protein SpsA, Chain A"/>
    <property type="match status" value="1"/>
</dbReference>
<evidence type="ECO:0000313" key="6">
    <source>
        <dbReference type="EMBL" id="PRY54604.1"/>
    </source>
</evidence>
<evidence type="ECO:0000256" key="3">
    <source>
        <dbReference type="ARBA" id="ARBA00022679"/>
    </source>
</evidence>
<accession>A0A2T0U9L3</accession>
<evidence type="ECO:0000256" key="1">
    <source>
        <dbReference type="ARBA" id="ARBA00006739"/>
    </source>
</evidence>
<keyword evidence="4" id="KW-0472">Membrane</keyword>
<evidence type="ECO:0000256" key="2">
    <source>
        <dbReference type="ARBA" id="ARBA00022676"/>
    </source>
</evidence>
<proteinExistence type="inferred from homology"/>
<feature type="transmembrane region" description="Helical" evidence="4">
    <location>
        <begin position="296"/>
        <end position="316"/>
    </location>
</feature>
<dbReference type="InterPro" id="IPR029044">
    <property type="entry name" value="Nucleotide-diphossugar_trans"/>
</dbReference>
<reference evidence="6 7" key="1">
    <citation type="submission" date="2018-03" db="EMBL/GenBank/DDBJ databases">
        <title>Genomic Encyclopedia of Type Strains, Phase III (KMG-III): the genomes of soil and plant-associated and newly described type strains.</title>
        <authorList>
            <person name="Whitman W."/>
        </authorList>
    </citation>
    <scope>NUCLEOTIDE SEQUENCE [LARGE SCALE GENOMIC DNA]</scope>
    <source>
        <strain evidence="6 7">CGMCC 1.9313</strain>
    </source>
</reference>
<evidence type="ECO:0000256" key="4">
    <source>
        <dbReference type="SAM" id="Phobius"/>
    </source>
</evidence>
<sequence>MKPDISVVIPTYKRTELLMRCLQALTDQTLEEANYEVIVVSDGPDMKTREAVQIWKETSGQNVSFHHLEERKGPAAARNRGWQHAKGRLIAFTDDDCIPDARWLESFAEAYRYEDQLVLSGKVIVPLPEVPTDFELNTSHLETAEFITANCACSRAVLLQTGGFDERFAQAWREDSDFQFRVIREAIPLRKLDTAIVVHPVRSAQWGVSIYEQRKGMYDALLYKKFPDFYDKRIGSRAPWNYYAMILFFIAGIYGLLAGSAFSVAAGFGCWLLLVAEFSVRRLRNTSRSLKHVSEMLATSALIPFLSVYWQLYGAWKYRVLFI</sequence>
<dbReference type="EMBL" id="PVTH01000002">
    <property type="protein sequence ID" value="PRY54604.1"/>
    <property type="molecule type" value="Genomic_DNA"/>
</dbReference>
<keyword evidence="4" id="KW-1133">Transmembrane helix</keyword>
<dbReference type="PANTHER" id="PTHR43179">
    <property type="entry name" value="RHAMNOSYLTRANSFERASE WBBL"/>
    <property type="match status" value="1"/>
</dbReference>
<keyword evidence="7" id="KW-1185">Reference proteome</keyword>
<feature type="domain" description="Glycosyltransferase 2-like" evidence="5">
    <location>
        <begin position="6"/>
        <end position="122"/>
    </location>
</feature>
<dbReference type="OrthoDB" id="9801954at2"/>
<dbReference type="SUPFAM" id="SSF53448">
    <property type="entry name" value="Nucleotide-diphospho-sugar transferases"/>
    <property type="match status" value="1"/>
</dbReference>
<dbReference type="Pfam" id="PF00535">
    <property type="entry name" value="Glycos_transf_2"/>
    <property type="match status" value="1"/>
</dbReference>
<keyword evidence="3 6" id="KW-0808">Transferase</keyword>
<dbReference type="InterPro" id="IPR001173">
    <property type="entry name" value="Glyco_trans_2-like"/>
</dbReference>
<feature type="transmembrane region" description="Helical" evidence="4">
    <location>
        <begin position="242"/>
        <end position="275"/>
    </location>
</feature>
<dbReference type="AlphaFoldDB" id="A0A2T0U9L3"/>
<evidence type="ECO:0000313" key="7">
    <source>
        <dbReference type="Proteomes" id="UP000238034"/>
    </source>
</evidence>
<comment type="similarity">
    <text evidence="1">Belongs to the glycosyltransferase 2 family.</text>
</comment>
<dbReference type="CDD" id="cd00761">
    <property type="entry name" value="Glyco_tranf_GTA_type"/>
    <property type="match status" value="1"/>
</dbReference>
<organism evidence="6 7">
    <name type="scientific">Arcticibacter pallidicorallinus</name>
    <dbReference type="NCBI Taxonomy" id="1259464"/>
    <lineage>
        <taxon>Bacteria</taxon>
        <taxon>Pseudomonadati</taxon>
        <taxon>Bacteroidota</taxon>
        <taxon>Sphingobacteriia</taxon>
        <taxon>Sphingobacteriales</taxon>
        <taxon>Sphingobacteriaceae</taxon>
        <taxon>Arcticibacter</taxon>
    </lineage>
</organism>